<evidence type="ECO:0000256" key="1">
    <source>
        <dbReference type="ARBA" id="ARBA00009018"/>
    </source>
</evidence>
<keyword evidence="5 6" id="KW-0173">Coenzyme A biosynthesis</keyword>
<gene>
    <name evidence="6" type="primary">coaE</name>
    <name evidence="8" type="ORF">CQA62_05165</name>
</gene>
<dbReference type="Gene3D" id="3.40.50.300">
    <property type="entry name" value="P-loop containing nucleotide triphosphate hydrolases"/>
    <property type="match status" value="1"/>
</dbReference>
<reference evidence="8 9" key="1">
    <citation type="submission" date="2018-04" db="EMBL/GenBank/DDBJ databases">
        <title>Novel Campyloabacter and Helicobacter Species and Strains.</title>
        <authorList>
            <person name="Mannion A.J."/>
            <person name="Shen Z."/>
            <person name="Fox J.G."/>
        </authorList>
    </citation>
    <scope>NUCLEOTIDE SEQUENCE [LARGE SCALE GENOMIC DNA]</scope>
    <source>
        <strain evidence="8 9">ATCC 700242</strain>
    </source>
</reference>
<feature type="binding site" evidence="6">
    <location>
        <begin position="19"/>
        <end position="24"/>
    </location>
    <ligand>
        <name>ATP</name>
        <dbReference type="ChEBI" id="CHEBI:30616"/>
    </ligand>
</feature>
<sequence>MMMDFSVFQHAYAISGGIGSGKSSVCEILSSLGYTVLDADKIAHEILDNQSKKIGEVFGSELIGEGRVNRRALAKIVFSSKNELEKLQNLLNPYIYENLFSQCQNLEESKRPYFVEIPLLFEQREVLNFRHKVLVVGRDITQRVMQRDGVSEEEVRARIKAQMSVEERKMYASEVIENFGSKNELRDKILKWVKGLGN</sequence>
<keyword evidence="9" id="KW-1185">Reference proteome</keyword>
<dbReference type="SUPFAM" id="SSF52540">
    <property type="entry name" value="P-loop containing nucleoside triphosphate hydrolases"/>
    <property type="match status" value="1"/>
</dbReference>
<dbReference type="GO" id="GO:0004140">
    <property type="term" value="F:dephospho-CoA kinase activity"/>
    <property type="evidence" value="ECO:0007669"/>
    <property type="project" value="UniProtKB-UniRule"/>
</dbReference>
<comment type="caution">
    <text evidence="8">The sequence shown here is derived from an EMBL/GenBank/DDBJ whole genome shotgun (WGS) entry which is preliminary data.</text>
</comment>
<evidence type="ECO:0000256" key="2">
    <source>
        <dbReference type="ARBA" id="ARBA00022679"/>
    </source>
</evidence>
<evidence type="ECO:0000313" key="8">
    <source>
        <dbReference type="EMBL" id="RDU68781.1"/>
    </source>
</evidence>
<dbReference type="UniPathway" id="UPA00241">
    <property type="reaction ID" value="UER00356"/>
</dbReference>
<organism evidence="8 9">
    <name type="scientific">Helicobacter cholecystus</name>
    <dbReference type="NCBI Taxonomy" id="45498"/>
    <lineage>
        <taxon>Bacteria</taxon>
        <taxon>Pseudomonadati</taxon>
        <taxon>Campylobacterota</taxon>
        <taxon>Epsilonproteobacteria</taxon>
        <taxon>Campylobacterales</taxon>
        <taxon>Helicobacteraceae</taxon>
        <taxon>Helicobacter</taxon>
    </lineage>
</organism>
<accession>A0A3D8IW21</accession>
<comment type="pathway">
    <text evidence="6">Cofactor biosynthesis; coenzyme A biosynthesis; CoA from (R)-pantothenate: step 5/5.</text>
</comment>
<dbReference type="Pfam" id="PF01121">
    <property type="entry name" value="CoaE"/>
    <property type="match status" value="1"/>
</dbReference>
<comment type="catalytic activity">
    <reaction evidence="6">
        <text>3'-dephospho-CoA + ATP = ADP + CoA + H(+)</text>
        <dbReference type="Rhea" id="RHEA:18245"/>
        <dbReference type="ChEBI" id="CHEBI:15378"/>
        <dbReference type="ChEBI" id="CHEBI:30616"/>
        <dbReference type="ChEBI" id="CHEBI:57287"/>
        <dbReference type="ChEBI" id="CHEBI:57328"/>
        <dbReference type="ChEBI" id="CHEBI:456216"/>
        <dbReference type="EC" id="2.7.1.24"/>
    </reaction>
</comment>
<dbReference type="InterPro" id="IPR001977">
    <property type="entry name" value="Depp_CoAkinase"/>
</dbReference>
<dbReference type="PANTHER" id="PTHR10695:SF46">
    <property type="entry name" value="BIFUNCTIONAL COENZYME A SYNTHASE-RELATED"/>
    <property type="match status" value="1"/>
</dbReference>
<dbReference type="PANTHER" id="PTHR10695">
    <property type="entry name" value="DEPHOSPHO-COA KINASE-RELATED"/>
    <property type="match status" value="1"/>
</dbReference>
<evidence type="ECO:0000256" key="6">
    <source>
        <dbReference type="HAMAP-Rule" id="MF_00376"/>
    </source>
</evidence>
<evidence type="ECO:0000256" key="4">
    <source>
        <dbReference type="ARBA" id="ARBA00022840"/>
    </source>
</evidence>
<dbReference type="CDD" id="cd02022">
    <property type="entry name" value="DPCK"/>
    <property type="match status" value="1"/>
</dbReference>
<dbReference type="Proteomes" id="UP000257067">
    <property type="component" value="Unassembled WGS sequence"/>
</dbReference>
<evidence type="ECO:0000256" key="3">
    <source>
        <dbReference type="ARBA" id="ARBA00022741"/>
    </source>
</evidence>
<evidence type="ECO:0000256" key="7">
    <source>
        <dbReference type="NCBIfam" id="TIGR00152"/>
    </source>
</evidence>
<dbReference type="GO" id="GO:0005524">
    <property type="term" value="F:ATP binding"/>
    <property type="evidence" value="ECO:0007669"/>
    <property type="project" value="UniProtKB-UniRule"/>
</dbReference>
<keyword evidence="6 8" id="KW-0418">Kinase</keyword>
<keyword evidence="4 6" id="KW-0067">ATP-binding</keyword>
<keyword evidence="6" id="KW-0963">Cytoplasm</keyword>
<keyword evidence="3 6" id="KW-0547">Nucleotide-binding</keyword>
<dbReference type="PROSITE" id="PS51219">
    <property type="entry name" value="DPCK"/>
    <property type="match status" value="1"/>
</dbReference>
<proteinExistence type="inferred from homology"/>
<evidence type="ECO:0000256" key="5">
    <source>
        <dbReference type="ARBA" id="ARBA00022993"/>
    </source>
</evidence>
<comment type="function">
    <text evidence="6">Catalyzes the phosphorylation of the 3'-hydroxyl group of dephosphocoenzyme A to form coenzyme A.</text>
</comment>
<name>A0A3D8IW21_9HELI</name>
<dbReference type="InterPro" id="IPR027417">
    <property type="entry name" value="P-loop_NTPase"/>
</dbReference>
<dbReference type="NCBIfam" id="TIGR00152">
    <property type="entry name" value="dephospho-CoA kinase"/>
    <property type="match status" value="1"/>
</dbReference>
<evidence type="ECO:0000313" key="9">
    <source>
        <dbReference type="Proteomes" id="UP000257067"/>
    </source>
</evidence>
<dbReference type="EMBL" id="NXLU01000006">
    <property type="protein sequence ID" value="RDU68781.1"/>
    <property type="molecule type" value="Genomic_DNA"/>
</dbReference>
<dbReference type="GO" id="GO:0005737">
    <property type="term" value="C:cytoplasm"/>
    <property type="evidence" value="ECO:0007669"/>
    <property type="project" value="UniProtKB-SubCell"/>
</dbReference>
<comment type="similarity">
    <text evidence="1 6">Belongs to the CoaE family.</text>
</comment>
<dbReference type="OrthoDB" id="9812943at2"/>
<dbReference type="EC" id="2.7.1.24" evidence="6 7"/>
<keyword evidence="2 6" id="KW-0808">Transferase</keyword>
<protein>
    <recommendedName>
        <fullName evidence="6 7">Dephospho-CoA kinase</fullName>
        <ecNumber evidence="6 7">2.7.1.24</ecNumber>
    </recommendedName>
    <alternativeName>
        <fullName evidence="6">Dephosphocoenzyme A kinase</fullName>
    </alternativeName>
</protein>
<dbReference type="GO" id="GO:0015937">
    <property type="term" value="P:coenzyme A biosynthetic process"/>
    <property type="evidence" value="ECO:0007669"/>
    <property type="project" value="UniProtKB-UniRule"/>
</dbReference>
<dbReference type="HAMAP" id="MF_00376">
    <property type="entry name" value="Dephospho_CoA_kinase"/>
    <property type="match status" value="1"/>
</dbReference>
<dbReference type="AlphaFoldDB" id="A0A3D8IW21"/>
<comment type="subcellular location">
    <subcellularLocation>
        <location evidence="6">Cytoplasm</location>
    </subcellularLocation>
</comment>